<dbReference type="Proteomes" id="UP000654075">
    <property type="component" value="Unassembled WGS sequence"/>
</dbReference>
<sequence length="158" mass="17537">MGKLIAEGDTRSFTERRQAARDIAKKTTHEAKTDCLRDLLLSGGIPAEARDEAEKLFSLWRPPVASTTTDPVVVVFKGAGTMFRYSCPWSRVQSPSVELLIQGVDCWESTSSTTKEDTIDMIFLNIVVALRFVLTQASRVDTDVFLVVSLPLYSCFAQ</sequence>
<gene>
    <name evidence="1" type="ORF">PGLA1383_LOCUS26745</name>
    <name evidence="2" type="ORF">PGLA1383_LOCUS46474</name>
</gene>
<organism evidence="2 3">
    <name type="scientific">Polarella glacialis</name>
    <name type="common">Dinoflagellate</name>
    <dbReference type="NCBI Taxonomy" id="89957"/>
    <lineage>
        <taxon>Eukaryota</taxon>
        <taxon>Sar</taxon>
        <taxon>Alveolata</taxon>
        <taxon>Dinophyceae</taxon>
        <taxon>Suessiales</taxon>
        <taxon>Suessiaceae</taxon>
        <taxon>Polarella</taxon>
    </lineage>
</organism>
<dbReference type="EMBL" id="CAJNNV010024102">
    <property type="protein sequence ID" value="CAE8608915.1"/>
    <property type="molecule type" value="Genomic_DNA"/>
</dbReference>
<dbReference type="EMBL" id="CAJNNV010029780">
    <property type="protein sequence ID" value="CAE8630079.1"/>
    <property type="molecule type" value="Genomic_DNA"/>
</dbReference>
<protein>
    <submittedName>
        <fullName evidence="2">Uncharacterized protein</fullName>
    </submittedName>
</protein>
<accession>A0A813GXU1</accession>
<reference evidence="2" key="1">
    <citation type="submission" date="2021-02" db="EMBL/GenBank/DDBJ databases">
        <authorList>
            <person name="Dougan E. K."/>
            <person name="Rhodes N."/>
            <person name="Thang M."/>
            <person name="Chan C."/>
        </authorList>
    </citation>
    <scope>NUCLEOTIDE SEQUENCE</scope>
</reference>
<dbReference type="AlphaFoldDB" id="A0A813GXU1"/>
<comment type="caution">
    <text evidence="2">The sequence shown here is derived from an EMBL/GenBank/DDBJ whole genome shotgun (WGS) entry which is preliminary data.</text>
</comment>
<keyword evidence="3" id="KW-1185">Reference proteome</keyword>
<proteinExistence type="predicted"/>
<evidence type="ECO:0000313" key="1">
    <source>
        <dbReference type="EMBL" id="CAE8608915.1"/>
    </source>
</evidence>
<evidence type="ECO:0000313" key="3">
    <source>
        <dbReference type="Proteomes" id="UP000654075"/>
    </source>
</evidence>
<evidence type="ECO:0000313" key="2">
    <source>
        <dbReference type="EMBL" id="CAE8630079.1"/>
    </source>
</evidence>
<name>A0A813GXU1_POLGL</name>